<keyword evidence="1" id="KW-0547">Nucleotide-binding</keyword>
<dbReference type="GO" id="GO:0004714">
    <property type="term" value="F:transmembrane receptor protein tyrosine kinase activity"/>
    <property type="evidence" value="ECO:0007669"/>
    <property type="project" value="InterPro"/>
</dbReference>
<protein>
    <submittedName>
        <fullName evidence="2">Protein kinase-like domain, Concanavalin A-like lectin/glucanase domain protein</fullName>
    </submittedName>
</protein>
<feature type="binding site" evidence="1">
    <location>
        <position position="56"/>
    </location>
    <ligand>
        <name>ATP</name>
        <dbReference type="ChEBI" id="CHEBI:30616"/>
    </ligand>
</feature>
<dbReference type="EMBL" id="PKPP01036490">
    <property type="protein sequence ID" value="PWA13659.1"/>
    <property type="molecule type" value="Genomic_DNA"/>
</dbReference>
<proteinExistence type="predicted"/>
<dbReference type="Gene3D" id="3.30.200.20">
    <property type="entry name" value="Phosphorylase Kinase, domain 1"/>
    <property type="match status" value="1"/>
</dbReference>
<evidence type="ECO:0000313" key="2">
    <source>
        <dbReference type="EMBL" id="PWA13659.1"/>
    </source>
</evidence>
<dbReference type="InterPro" id="IPR017441">
    <property type="entry name" value="Protein_kinase_ATP_BS"/>
</dbReference>
<accession>A0A2U1K8L2</accession>
<dbReference type="InterPro" id="IPR045272">
    <property type="entry name" value="ANXUR1/2-like"/>
</dbReference>
<dbReference type="PROSITE" id="PS00107">
    <property type="entry name" value="PROTEIN_KINASE_ATP"/>
    <property type="match status" value="1"/>
</dbReference>
<dbReference type="SUPFAM" id="SSF56112">
    <property type="entry name" value="Protein kinase-like (PK-like)"/>
    <property type="match status" value="1"/>
</dbReference>
<reference evidence="2 3" key="1">
    <citation type="journal article" date="2018" name="Mol. Plant">
        <title>The genome of Artemisia annua provides insight into the evolution of Asteraceae family and artemisinin biosynthesis.</title>
        <authorList>
            <person name="Shen Q."/>
            <person name="Zhang L."/>
            <person name="Liao Z."/>
            <person name="Wang S."/>
            <person name="Yan T."/>
            <person name="Shi P."/>
            <person name="Liu M."/>
            <person name="Fu X."/>
            <person name="Pan Q."/>
            <person name="Wang Y."/>
            <person name="Lv Z."/>
            <person name="Lu X."/>
            <person name="Zhang F."/>
            <person name="Jiang W."/>
            <person name="Ma Y."/>
            <person name="Chen M."/>
            <person name="Hao X."/>
            <person name="Li L."/>
            <person name="Tang Y."/>
            <person name="Lv G."/>
            <person name="Zhou Y."/>
            <person name="Sun X."/>
            <person name="Brodelius P.E."/>
            <person name="Rose J.K.C."/>
            <person name="Tang K."/>
        </authorList>
    </citation>
    <scope>NUCLEOTIDE SEQUENCE [LARGE SCALE GENOMIC DNA]</scope>
    <source>
        <strain evidence="3">cv. Huhao1</strain>
        <tissue evidence="2">Leaf</tissue>
    </source>
</reference>
<sequence>MSCSGENLESFFIPLEEIHLATQNFSDETKIGNGGFGMVYKGRLSDRWQNRIAAIKRLDPSGYQGKHEYLNELEMVSRGIAFYAHICYHRKSMTSPIVSTMFDQSRQEDDSLKLGDLARTALKVARKLPVKKSLATVSGANGKNILTFQTVTELNKNIKKLDSPQFLKQSNLNRTYN</sequence>
<keyword evidence="2" id="KW-0808">Transferase</keyword>
<dbReference type="InterPro" id="IPR011009">
    <property type="entry name" value="Kinase-like_dom_sf"/>
</dbReference>
<dbReference type="AlphaFoldDB" id="A0A2U1K8L2"/>
<keyword evidence="2" id="KW-0418">Kinase</keyword>
<organism evidence="2 3">
    <name type="scientific">Artemisia annua</name>
    <name type="common">Sweet wormwood</name>
    <dbReference type="NCBI Taxonomy" id="35608"/>
    <lineage>
        <taxon>Eukaryota</taxon>
        <taxon>Viridiplantae</taxon>
        <taxon>Streptophyta</taxon>
        <taxon>Embryophyta</taxon>
        <taxon>Tracheophyta</taxon>
        <taxon>Spermatophyta</taxon>
        <taxon>Magnoliopsida</taxon>
        <taxon>eudicotyledons</taxon>
        <taxon>Gunneridae</taxon>
        <taxon>Pentapetalae</taxon>
        <taxon>asterids</taxon>
        <taxon>campanulids</taxon>
        <taxon>Asterales</taxon>
        <taxon>Asteraceae</taxon>
        <taxon>Asteroideae</taxon>
        <taxon>Anthemideae</taxon>
        <taxon>Artemisiinae</taxon>
        <taxon>Artemisia</taxon>
    </lineage>
</organism>
<evidence type="ECO:0000313" key="3">
    <source>
        <dbReference type="Proteomes" id="UP000245207"/>
    </source>
</evidence>
<dbReference type="OrthoDB" id="1433579at2759"/>
<dbReference type="GO" id="GO:0030246">
    <property type="term" value="F:carbohydrate binding"/>
    <property type="evidence" value="ECO:0007669"/>
    <property type="project" value="UniProtKB-KW"/>
</dbReference>
<dbReference type="Proteomes" id="UP000245207">
    <property type="component" value="Unassembled WGS sequence"/>
</dbReference>
<comment type="caution">
    <text evidence="2">The sequence shown here is derived from an EMBL/GenBank/DDBJ whole genome shotgun (WGS) entry which is preliminary data.</text>
</comment>
<dbReference type="PANTHER" id="PTHR27003:SF359">
    <property type="entry name" value="SERINE_THREONINE-PROTEIN KINASE UNC-51-RELATED"/>
    <property type="match status" value="1"/>
</dbReference>
<dbReference type="STRING" id="35608.A0A2U1K8L2"/>
<name>A0A2U1K8L2_ARTAN</name>
<keyword evidence="1" id="KW-0067">ATP-binding</keyword>
<dbReference type="GO" id="GO:0005886">
    <property type="term" value="C:plasma membrane"/>
    <property type="evidence" value="ECO:0007669"/>
    <property type="project" value="TreeGrafter"/>
</dbReference>
<evidence type="ECO:0000256" key="1">
    <source>
        <dbReference type="PROSITE-ProRule" id="PRU10141"/>
    </source>
</evidence>
<dbReference type="GO" id="GO:0005524">
    <property type="term" value="F:ATP binding"/>
    <property type="evidence" value="ECO:0007669"/>
    <property type="project" value="UniProtKB-UniRule"/>
</dbReference>
<gene>
    <name evidence="2" type="ORF">CTI12_AA631720</name>
</gene>
<keyword evidence="3" id="KW-1185">Reference proteome</keyword>
<keyword evidence="2" id="KW-0430">Lectin</keyword>
<dbReference type="GO" id="GO:0009506">
    <property type="term" value="C:plasmodesma"/>
    <property type="evidence" value="ECO:0007669"/>
    <property type="project" value="TreeGrafter"/>
</dbReference>
<dbReference type="PANTHER" id="PTHR27003">
    <property type="entry name" value="OS07G0166700 PROTEIN"/>
    <property type="match status" value="1"/>
</dbReference>